<keyword evidence="2" id="KW-1185">Reference proteome</keyword>
<name>A0AB34FJQ7_9HYPO</name>
<accession>A0AB34FJQ7</accession>
<keyword evidence="1" id="KW-0540">Nuclease</keyword>
<comment type="caution">
    <text evidence="1">The sequence shown here is derived from an EMBL/GenBank/DDBJ whole genome shotgun (WGS) entry which is preliminary data.</text>
</comment>
<evidence type="ECO:0000313" key="1">
    <source>
        <dbReference type="EMBL" id="KAJ6439175.1"/>
    </source>
</evidence>
<proteinExistence type="predicted"/>
<reference evidence="1" key="1">
    <citation type="submission" date="2023-01" db="EMBL/GenBank/DDBJ databases">
        <title>The growth and conidiation of Purpureocillium lavendulum are regulated by nitrogen source and histone H3K14 acetylation.</title>
        <authorList>
            <person name="Tang P."/>
            <person name="Han J."/>
            <person name="Zhang C."/>
            <person name="Tang P."/>
            <person name="Qi F."/>
            <person name="Zhang K."/>
            <person name="Liang L."/>
        </authorList>
    </citation>
    <scope>NUCLEOTIDE SEQUENCE</scope>
    <source>
        <strain evidence="1">YMF1.00683</strain>
    </source>
</reference>
<keyword evidence="1" id="KW-0378">Hydrolase</keyword>
<keyword evidence="1" id="KW-0255">Endonuclease</keyword>
<dbReference type="GO" id="GO:0004519">
    <property type="term" value="F:endonuclease activity"/>
    <property type="evidence" value="ECO:0007669"/>
    <property type="project" value="UniProtKB-KW"/>
</dbReference>
<protein>
    <submittedName>
        <fullName evidence="1">Endonuclease/reverse transcriptase</fullName>
    </submittedName>
</protein>
<organism evidence="1 2">
    <name type="scientific">Purpureocillium lavendulum</name>
    <dbReference type="NCBI Taxonomy" id="1247861"/>
    <lineage>
        <taxon>Eukaryota</taxon>
        <taxon>Fungi</taxon>
        <taxon>Dikarya</taxon>
        <taxon>Ascomycota</taxon>
        <taxon>Pezizomycotina</taxon>
        <taxon>Sordariomycetes</taxon>
        <taxon>Hypocreomycetidae</taxon>
        <taxon>Hypocreales</taxon>
        <taxon>Ophiocordycipitaceae</taxon>
        <taxon>Purpureocillium</taxon>
    </lineage>
</organism>
<dbReference type="AlphaFoldDB" id="A0AB34FJQ7"/>
<gene>
    <name evidence="1" type="ORF">O9K51_08586</name>
</gene>
<dbReference type="Proteomes" id="UP001163105">
    <property type="component" value="Unassembled WGS sequence"/>
</dbReference>
<sequence>MQPATEYVPATADPKKMGGRCSDNYIMPNAMAIHNVNTNANTPVAQIQAVREDATEISTLVSFSIPAWTANMTCKTGIAANRLGVGDDLRGAQTVDIFSTLLTDIRNTPSGNQRNKHLARLRFNSTTKLFDFDVNTVTPQIQEFPAPAGVTLQWEIVAVGFPDRVLIGQDFAQGGWAKPNGIFIEIQ</sequence>
<dbReference type="EMBL" id="JAQHRD010000007">
    <property type="protein sequence ID" value="KAJ6439175.1"/>
    <property type="molecule type" value="Genomic_DNA"/>
</dbReference>
<evidence type="ECO:0000313" key="2">
    <source>
        <dbReference type="Proteomes" id="UP001163105"/>
    </source>
</evidence>